<dbReference type="AlphaFoldDB" id="A0A382EWD9"/>
<name>A0A382EWD9_9ZZZZ</name>
<dbReference type="GO" id="GO:0043419">
    <property type="term" value="P:urea catabolic process"/>
    <property type="evidence" value="ECO:0007669"/>
    <property type="project" value="InterPro"/>
</dbReference>
<dbReference type="Gene3D" id="2.10.150.10">
    <property type="entry name" value="Urease, beta subunit"/>
    <property type="match status" value="1"/>
</dbReference>
<organism evidence="2">
    <name type="scientific">marine metagenome</name>
    <dbReference type="NCBI Taxonomy" id="408172"/>
    <lineage>
        <taxon>unclassified sequences</taxon>
        <taxon>metagenomes</taxon>
        <taxon>ecological metagenomes</taxon>
    </lineage>
</organism>
<keyword evidence="1" id="KW-0378">Hydrolase</keyword>
<dbReference type="InterPro" id="IPR002019">
    <property type="entry name" value="Urease_beta-like"/>
</dbReference>
<dbReference type="GO" id="GO:0035550">
    <property type="term" value="C:urease complex"/>
    <property type="evidence" value="ECO:0007669"/>
    <property type="project" value="InterPro"/>
</dbReference>
<dbReference type="InterPro" id="IPR036461">
    <property type="entry name" value="Urease_betasu_sf"/>
</dbReference>
<dbReference type="SUPFAM" id="SSF51278">
    <property type="entry name" value="Urease, beta-subunit"/>
    <property type="match status" value="1"/>
</dbReference>
<gene>
    <name evidence="2" type="ORF">METZ01_LOCUS207011</name>
</gene>
<accession>A0A382EWD9</accession>
<reference evidence="2" key="1">
    <citation type="submission" date="2018-05" db="EMBL/GenBank/DDBJ databases">
        <authorList>
            <person name="Lanie J.A."/>
            <person name="Ng W.-L."/>
            <person name="Kazmierczak K.M."/>
            <person name="Andrzejewski T.M."/>
            <person name="Davidsen T.M."/>
            <person name="Wayne K.J."/>
            <person name="Tettelin H."/>
            <person name="Glass J.I."/>
            <person name="Rusch D."/>
            <person name="Podicherti R."/>
            <person name="Tsui H.-C.T."/>
            <person name="Winkler M.E."/>
        </authorList>
    </citation>
    <scope>NUCLEOTIDE SEQUENCE</scope>
</reference>
<dbReference type="GO" id="GO:0016787">
    <property type="term" value="F:hydrolase activity"/>
    <property type="evidence" value="ECO:0007669"/>
    <property type="project" value="UniProtKB-KW"/>
</dbReference>
<feature type="non-terminal residue" evidence="2">
    <location>
        <position position="52"/>
    </location>
</feature>
<dbReference type="InterPro" id="IPR050069">
    <property type="entry name" value="Urease_subunit"/>
</dbReference>
<dbReference type="PANTHER" id="PTHR33569">
    <property type="entry name" value="UREASE"/>
    <property type="match status" value="1"/>
</dbReference>
<dbReference type="Pfam" id="PF00699">
    <property type="entry name" value="Urease_beta"/>
    <property type="match status" value="1"/>
</dbReference>
<evidence type="ECO:0000256" key="1">
    <source>
        <dbReference type="ARBA" id="ARBA00022801"/>
    </source>
</evidence>
<sequence length="52" mass="5761">VPPLQANEGLETKTLVVKNLGDRPIQIGSHFHFFEVNKALEFDRAAAKGSRL</sequence>
<dbReference type="EMBL" id="UINC01046312">
    <property type="protein sequence ID" value="SVB54157.1"/>
    <property type="molecule type" value="Genomic_DNA"/>
</dbReference>
<protein>
    <recommendedName>
        <fullName evidence="3">Urease subunit beta</fullName>
    </recommendedName>
</protein>
<proteinExistence type="predicted"/>
<evidence type="ECO:0000313" key="2">
    <source>
        <dbReference type="EMBL" id="SVB54157.1"/>
    </source>
</evidence>
<evidence type="ECO:0008006" key="3">
    <source>
        <dbReference type="Google" id="ProtNLM"/>
    </source>
</evidence>
<dbReference type="PANTHER" id="PTHR33569:SF1">
    <property type="entry name" value="UREASE"/>
    <property type="match status" value="1"/>
</dbReference>
<feature type="non-terminal residue" evidence="2">
    <location>
        <position position="1"/>
    </location>
</feature>